<name>S9RA48_SCHOY</name>
<keyword evidence="3" id="KW-1185">Reference proteome</keyword>
<reference evidence="2 3" key="1">
    <citation type="journal article" date="2011" name="Science">
        <title>Comparative functional genomics of the fission yeasts.</title>
        <authorList>
            <person name="Rhind N."/>
            <person name="Chen Z."/>
            <person name="Yassour M."/>
            <person name="Thompson D.A."/>
            <person name="Haas B.J."/>
            <person name="Habib N."/>
            <person name="Wapinski I."/>
            <person name="Roy S."/>
            <person name="Lin M.F."/>
            <person name="Heiman D.I."/>
            <person name="Young S.K."/>
            <person name="Furuya K."/>
            <person name="Guo Y."/>
            <person name="Pidoux A."/>
            <person name="Chen H.M."/>
            <person name="Robbertse B."/>
            <person name="Goldberg J.M."/>
            <person name="Aoki K."/>
            <person name="Bayne E.H."/>
            <person name="Berlin A.M."/>
            <person name="Desjardins C.A."/>
            <person name="Dobbs E."/>
            <person name="Dukaj L."/>
            <person name="Fan L."/>
            <person name="FitzGerald M.G."/>
            <person name="French C."/>
            <person name="Gujja S."/>
            <person name="Hansen K."/>
            <person name="Keifenheim D."/>
            <person name="Levin J.Z."/>
            <person name="Mosher R.A."/>
            <person name="Mueller C.A."/>
            <person name="Pfiffner J."/>
            <person name="Priest M."/>
            <person name="Russ C."/>
            <person name="Smialowska A."/>
            <person name="Swoboda P."/>
            <person name="Sykes S.M."/>
            <person name="Vaughn M."/>
            <person name="Vengrova S."/>
            <person name="Yoder R."/>
            <person name="Zeng Q."/>
            <person name="Allshire R."/>
            <person name="Baulcombe D."/>
            <person name="Birren B.W."/>
            <person name="Brown W."/>
            <person name="Ekwall K."/>
            <person name="Kellis M."/>
            <person name="Leatherwood J."/>
            <person name="Levin H."/>
            <person name="Margalit H."/>
            <person name="Martienssen R."/>
            <person name="Nieduszynski C.A."/>
            <person name="Spatafora J.W."/>
            <person name="Friedman N."/>
            <person name="Dalgaard J.Z."/>
            <person name="Baumann P."/>
            <person name="Niki H."/>
            <person name="Regev A."/>
            <person name="Nusbaum C."/>
        </authorList>
    </citation>
    <scope>NUCLEOTIDE SEQUENCE [LARGE SCALE GENOMIC DNA]</scope>
    <source>
        <strain evidence="3">yFS286</strain>
    </source>
</reference>
<protein>
    <submittedName>
        <fullName evidence="2">Uncharacterized protein</fullName>
    </submittedName>
</protein>
<dbReference type="OrthoDB" id="5390780at2759"/>
<evidence type="ECO:0000313" key="2">
    <source>
        <dbReference type="EMBL" id="EPX71004.1"/>
    </source>
</evidence>
<organism evidence="2 3">
    <name type="scientific">Schizosaccharomyces octosporus (strain yFS286)</name>
    <name type="common">Fission yeast</name>
    <name type="synonym">Octosporomyces octosporus</name>
    <dbReference type="NCBI Taxonomy" id="483514"/>
    <lineage>
        <taxon>Eukaryota</taxon>
        <taxon>Fungi</taxon>
        <taxon>Dikarya</taxon>
        <taxon>Ascomycota</taxon>
        <taxon>Taphrinomycotina</taxon>
        <taxon>Schizosaccharomycetes</taxon>
        <taxon>Schizosaccharomycetales</taxon>
        <taxon>Schizosaccharomycetaceae</taxon>
        <taxon>Schizosaccharomyces</taxon>
    </lineage>
</organism>
<evidence type="ECO:0000313" key="3">
    <source>
        <dbReference type="Proteomes" id="UP000016088"/>
    </source>
</evidence>
<dbReference type="AlphaFoldDB" id="S9RA48"/>
<dbReference type="RefSeq" id="XP_013019634.1">
    <property type="nucleotide sequence ID" value="XM_013164180.1"/>
</dbReference>
<dbReference type="HOGENOM" id="CLU_886125_0_0_1"/>
<dbReference type="OMA" id="QCFSTAA"/>
<feature type="region of interest" description="Disordered" evidence="1">
    <location>
        <begin position="70"/>
        <end position="155"/>
    </location>
</feature>
<gene>
    <name evidence="2" type="ORF">SOCG_01225</name>
</gene>
<sequence length="312" mass="35353">MFFGPYRNFLRKNVEEVAKSRKNYIYFLSFKSQCFSTAASLRNKDAKNSEIIFGGQSLDDLFNNIKKSMKEKKEGSMASANRKKVGNPRNGGLDKLDSRPNRQRRNILQGNRVQLPGYQDRRSQSRSDSPDKAGMQPDEHSARKGVNNSEFPPKFERIKPHFKPIERETPTFNKKPVPSEPSVEEVTKFGLADSSNPKSVREGSRNRLLHKYDSAPTTTGGVSVKNPRAKSRKHLQKEEDIGISQLEEASNKGSILRKKFFGVSKVPHLSNFNPQLILPQQLVDFVSPSTSLPRGLELMKKQLRASISYSRN</sequence>
<dbReference type="GeneID" id="25030207"/>
<accession>S9RA48</accession>
<dbReference type="VEuPathDB" id="FungiDB:SOCG_01225"/>
<evidence type="ECO:0000256" key="1">
    <source>
        <dbReference type="SAM" id="MobiDB-lite"/>
    </source>
</evidence>
<dbReference type="EMBL" id="KE503208">
    <property type="protein sequence ID" value="EPX71004.1"/>
    <property type="molecule type" value="Genomic_DNA"/>
</dbReference>
<dbReference type="Proteomes" id="UP000016088">
    <property type="component" value="Unassembled WGS sequence"/>
</dbReference>
<feature type="compositionally biased region" description="Basic and acidic residues" evidence="1">
    <location>
        <begin position="119"/>
        <end position="142"/>
    </location>
</feature>
<proteinExistence type="predicted"/>
<feature type="region of interest" description="Disordered" evidence="1">
    <location>
        <begin position="213"/>
        <end position="239"/>
    </location>
</feature>